<dbReference type="RefSeq" id="WP_205443398.1">
    <property type="nucleotide sequence ID" value="NZ_CP061510.1"/>
</dbReference>
<accession>A0ABX7KDC0</accession>
<dbReference type="Proteomes" id="UP000663637">
    <property type="component" value="Chromosome"/>
</dbReference>
<dbReference type="EMBL" id="CP061510">
    <property type="protein sequence ID" value="QSB45031.1"/>
    <property type="molecule type" value="Genomic_DNA"/>
</dbReference>
<proteinExistence type="predicted"/>
<organism evidence="1 2">
    <name type="scientific">Tsuneonella flava</name>
    <dbReference type="NCBI Taxonomy" id="2055955"/>
    <lineage>
        <taxon>Bacteria</taxon>
        <taxon>Pseudomonadati</taxon>
        <taxon>Pseudomonadota</taxon>
        <taxon>Alphaproteobacteria</taxon>
        <taxon>Sphingomonadales</taxon>
        <taxon>Erythrobacteraceae</taxon>
        <taxon>Tsuneonella</taxon>
    </lineage>
</organism>
<dbReference type="Gene3D" id="3.40.50.2000">
    <property type="entry name" value="Glycogen Phosphorylase B"/>
    <property type="match status" value="2"/>
</dbReference>
<dbReference type="SUPFAM" id="SSF53756">
    <property type="entry name" value="UDP-Glycosyltransferase/glycogen phosphorylase"/>
    <property type="match status" value="1"/>
</dbReference>
<evidence type="ECO:0000313" key="2">
    <source>
        <dbReference type="Proteomes" id="UP000663637"/>
    </source>
</evidence>
<evidence type="ECO:0008006" key="3">
    <source>
        <dbReference type="Google" id="ProtNLM"/>
    </source>
</evidence>
<reference evidence="1 2" key="1">
    <citation type="submission" date="2020-09" db="EMBL/GenBank/DDBJ databases">
        <title>Complete genome sequence of altererythrobacter flavus SS-21NJ, isolated from Dongying oil sludge in Shandong province.</title>
        <authorList>
            <person name="Sun S."/>
            <person name="Zhang Z."/>
        </authorList>
    </citation>
    <scope>NUCLEOTIDE SEQUENCE [LARGE SCALE GENOMIC DNA]</scope>
    <source>
        <strain evidence="1 2">SS-21NJ</strain>
    </source>
</reference>
<name>A0ABX7KDC0_9SPHN</name>
<protein>
    <recommendedName>
        <fullName evidence="3">Glycosyltransferase subfamily 4-like N-terminal domain-containing protein</fullName>
    </recommendedName>
</protein>
<sequence>MPSDGPNTRLLRACILAEELVERGHDVTYLNSTFNHQKKHQRYDRTTSIIESPGYRSVYLYGRSYRSNIGVRRILSHRDNAHAFRKWAKTQPMPDIIHCGLPPIELAAEASCFARLHQIPFTVDCRDVWPEIIEDRLSPLGRILGAPLIHDWRRKRSQAMTAATAITGVSDGFVQWGVASSGRPRREFDRPFHLATPATPIDKSVMDVARKYWLDLLGDFPADGIIVAYAGTFSRRFDFPTVLSGADLLSEEERSRFRIVLCGSGDVDGVISERAKMNPAIVNGGWRSRPELLALMSMSAAGLLPYPNSQDFLVTFPNKVGEYLTSGLPILTGIGGAVDTLLAPHSLKIGYTNGDPADFVAALRSLERENHMADLRHKAKKLAQEKFSPEKIYPAFADWLEMVATTGGSAR</sequence>
<dbReference type="PANTHER" id="PTHR12526">
    <property type="entry name" value="GLYCOSYLTRANSFERASE"/>
    <property type="match status" value="1"/>
</dbReference>
<keyword evidence="2" id="KW-1185">Reference proteome</keyword>
<evidence type="ECO:0000313" key="1">
    <source>
        <dbReference type="EMBL" id="QSB45031.1"/>
    </source>
</evidence>
<gene>
    <name evidence="1" type="ORF">IDJ81_02370</name>
</gene>